<accession>A0A828Y4Q1</accession>
<name>A0A828Y4Q1_9LEPT</name>
<keyword evidence="2" id="KW-1185">Reference proteome</keyword>
<dbReference type="Proteomes" id="UP000006339">
    <property type="component" value="Unassembled WGS sequence"/>
</dbReference>
<protein>
    <submittedName>
        <fullName evidence="1">Uncharacterized protein</fullName>
    </submittedName>
</protein>
<dbReference type="AlphaFoldDB" id="A0A828Y4Q1"/>
<feature type="non-terminal residue" evidence="1">
    <location>
        <position position="101"/>
    </location>
</feature>
<organism evidence="1 2">
    <name type="scientific">Leptospira kirschneri str. 200802841</name>
    <dbReference type="NCBI Taxonomy" id="1193047"/>
    <lineage>
        <taxon>Bacteria</taxon>
        <taxon>Pseudomonadati</taxon>
        <taxon>Spirochaetota</taxon>
        <taxon>Spirochaetia</taxon>
        <taxon>Leptospirales</taxon>
        <taxon>Leptospiraceae</taxon>
        <taxon>Leptospira</taxon>
    </lineage>
</organism>
<sequence>MENNERIFRFHFQIPEILVIQFPSFNLTNFEIAENCGFFHIFQTYRQESCRFPGSYSYSVRILQSKLVFSLSTTSYFLLGLEQVPYRTHTSPEQVPFENHR</sequence>
<comment type="caution">
    <text evidence="1">The sequence shown here is derived from an EMBL/GenBank/DDBJ whole genome shotgun (WGS) entry which is preliminary data.</text>
</comment>
<proteinExistence type="predicted"/>
<reference evidence="1" key="1">
    <citation type="submission" date="2012-10" db="EMBL/GenBank/DDBJ databases">
        <authorList>
            <person name="Harkins D.M."/>
            <person name="Durkin A.S."/>
            <person name="Brinkac L.M."/>
            <person name="Selengut J.D."/>
            <person name="Sanka R."/>
            <person name="DePew J."/>
            <person name="Purushe J."/>
            <person name="Picardeau M."/>
            <person name="Werts C."/>
            <person name="Goarant C."/>
            <person name="Vinetz J.M."/>
            <person name="Sutton G.G."/>
            <person name="Nelson W.C."/>
            <person name="Fouts D.E."/>
        </authorList>
    </citation>
    <scope>NUCLEOTIDE SEQUENCE [LARGE SCALE GENOMIC DNA]</scope>
    <source>
        <strain evidence="1">200802841</strain>
    </source>
</reference>
<dbReference type="EMBL" id="AKWH02000089">
    <property type="protein sequence ID" value="EKO49525.1"/>
    <property type="molecule type" value="Genomic_DNA"/>
</dbReference>
<evidence type="ECO:0000313" key="1">
    <source>
        <dbReference type="EMBL" id="EKO49525.1"/>
    </source>
</evidence>
<gene>
    <name evidence="1" type="ORF">LEP1GSC131_1625</name>
</gene>
<evidence type="ECO:0000313" key="2">
    <source>
        <dbReference type="Proteomes" id="UP000006339"/>
    </source>
</evidence>